<dbReference type="Gene3D" id="2.60.200.20">
    <property type="match status" value="1"/>
</dbReference>
<gene>
    <name evidence="10" type="ORF">RRG08_005284</name>
</gene>
<dbReference type="FunFam" id="2.60.200.20:FF:000031">
    <property type="entry name" value="Forkhead box protein K1"/>
    <property type="match status" value="1"/>
</dbReference>
<dbReference type="FunFam" id="1.10.10.10:FF:000030">
    <property type="entry name" value="Forkhead box protein K2"/>
    <property type="match status" value="1"/>
</dbReference>
<organism evidence="10 11">
    <name type="scientific">Elysia crispata</name>
    <name type="common">lettuce slug</name>
    <dbReference type="NCBI Taxonomy" id="231223"/>
    <lineage>
        <taxon>Eukaryota</taxon>
        <taxon>Metazoa</taxon>
        <taxon>Spiralia</taxon>
        <taxon>Lophotrochozoa</taxon>
        <taxon>Mollusca</taxon>
        <taxon>Gastropoda</taxon>
        <taxon>Heterobranchia</taxon>
        <taxon>Euthyneura</taxon>
        <taxon>Panpulmonata</taxon>
        <taxon>Sacoglossa</taxon>
        <taxon>Placobranchoidea</taxon>
        <taxon>Plakobranchidae</taxon>
        <taxon>Elysia</taxon>
    </lineage>
</organism>
<dbReference type="PROSITE" id="PS00657">
    <property type="entry name" value="FORK_HEAD_1"/>
    <property type="match status" value="1"/>
</dbReference>
<proteinExistence type="predicted"/>
<evidence type="ECO:0000259" key="9">
    <source>
        <dbReference type="PROSITE" id="PS50039"/>
    </source>
</evidence>
<dbReference type="InterPro" id="IPR030456">
    <property type="entry name" value="TF_fork_head_CS_2"/>
</dbReference>
<feature type="DNA-binding region" description="Fork-head" evidence="6">
    <location>
        <begin position="270"/>
        <end position="365"/>
    </location>
</feature>
<keyword evidence="5 6" id="KW-0539">Nucleus</keyword>
<evidence type="ECO:0000259" key="8">
    <source>
        <dbReference type="PROSITE" id="PS50006"/>
    </source>
</evidence>
<keyword evidence="2" id="KW-0805">Transcription regulation</keyword>
<comment type="caution">
    <text evidence="10">The sequence shown here is derived from an EMBL/GenBank/DDBJ whole genome shotgun (WGS) entry which is preliminary data.</text>
</comment>
<dbReference type="EMBL" id="JAWDGP010006494">
    <property type="protein sequence ID" value="KAK3740012.1"/>
    <property type="molecule type" value="Genomic_DNA"/>
</dbReference>
<feature type="compositionally biased region" description="Polar residues" evidence="7">
    <location>
        <begin position="180"/>
        <end position="192"/>
    </location>
</feature>
<reference evidence="10" key="1">
    <citation type="journal article" date="2023" name="G3 (Bethesda)">
        <title>A reference genome for the long-term kleptoplast-retaining sea slug Elysia crispata morphotype clarki.</title>
        <authorList>
            <person name="Eastman K.E."/>
            <person name="Pendleton A.L."/>
            <person name="Shaikh M.A."/>
            <person name="Suttiyut T."/>
            <person name="Ogas R."/>
            <person name="Tomko P."/>
            <person name="Gavelis G."/>
            <person name="Widhalm J.R."/>
            <person name="Wisecaver J.H."/>
        </authorList>
    </citation>
    <scope>NUCLEOTIDE SEQUENCE</scope>
    <source>
        <strain evidence="10">ECLA1</strain>
    </source>
</reference>
<evidence type="ECO:0000256" key="6">
    <source>
        <dbReference type="PROSITE-ProRule" id="PRU00089"/>
    </source>
</evidence>
<dbReference type="InterPro" id="IPR008984">
    <property type="entry name" value="SMAD_FHA_dom_sf"/>
</dbReference>
<dbReference type="PROSITE" id="PS00658">
    <property type="entry name" value="FORK_HEAD_2"/>
    <property type="match status" value="1"/>
</dbReference>
<dbReference type="InterPro" id="IPR000253">
    <property type="entry name" value="FHA_dom"/>
</dbReference>
<evidence type="ECO:0000256" key="7">
    <source>
        <dbReference type="SAM" id="MobiDB-lite"/>
    </source>
</evidence>
<dbReference type="GO" id="GO:0000981">
    <property type="term" value="F:DNA-binding transcription factor activity, RNA polymerase II-specific"/>
    <property type="evidence" value="ECO:0007669"/>
    <property type="project" value="TreeGrafter"/>
</dbReference>
<dbReference type="InterPro" id="IPR018122">
    <property type="entry name" value="TF_fork_head_CS_1"/>
</dbReference>
<dbReference type="Pfam" id="PF00498">
    <property type="entry name" value="FHA"/>
    <property type="match status" value="1"/>
</dbReference>
<dbReference type="SMART" id="SM00339">
    <property type="entry name" value="FH"/>
    <property type="match status" value="1"/>
</dbReference>
<feature type="region of interest" description="Disordered" evidence="7">
    <location>
        <begin position="221"/>
        <end position="245"/>
    </location>
</feature>
<evidence type="ECO:0000256" key="2">
    <source>
        <dbReference type="ARBA" id="ARBA00023015"/>
    </source>
</evidence>
<dbReference type="Pfam" id="PF00250">
    <property type="entry name" value="Forkhead"/>
    <property type="match status" value="1"/>
</dbReference>
<dbReference type="GO" id="GO:0005634">
    <property type="term" value="C:nucleus"/>
    <property type="evidence" value="ECO:0007669"/>
    <property type="project" value="UniProtKB-SubCell"/>
</dbReference>
<dbReference type="SMART" id="SM00240">
    <property type="entry name" value="FHA"/>
    <property type="match status" value="1"/>
</dbReference>
<dbReference type="GO" id="GO:0000978">
    <property type="term" value="F:RNA polymerase II cis-regulatory region sequence-specific DNA binding"/>
    <property type="evidence" value="ECO:0007669"/>
    <property type="project" value="TreeGrafter"/>
</dbReference>
<dbReference type="Gene3D" id="1.10.10.10">
    <property type="entry name" value="Winged helix-like DNA-binding domain superfamily/Winged helix DNA-binding domain"/>
    <property type="match status" value="1"/>
</dbReference>
<keyword evidence="3 6" id="KW-0238">DNA-binding</keyword>
<feature type="domain" description="FHA" evidence="8">
    <location>
        <begin position="56"/>
        <end position="108"/>
    </location>
</feature>
<name>A0AAE1CVS8_9GAST</name>
<dbReference type="CDD" id="cd20026">
    <property type="entry name" value="FH_FOXK"/>
    <property type="match status" value="1"/>
</dbReference>
<dbReference type="InterPro" id="IPR001766">
    <property type="entry name" value="Fork_head_dom"/>
</dbReference>
<dbReference type="PANTHER" id="PTHR45881">
    <property type="entry name" value="CHECKPOINT SUPPRESSOR 1-LIKE, ISOFORM A-RELATED"/>
    <property type="match status" value="1"/>
</dbReference>
<comment type="subcellular location">
    <subcellularLocation>
        <location evidence="1 6">Nucleus</location>
    </subcellularLocation>
</comment>
<feature type="compositionally biased region" description="Basic and acidic residues" evidence="7">
    <location>
        <begin position="731"/>
        <end position="747"/>
    </location>
</feature>
<dbReference type="PRINTS" id="PR00053">
    <property type="entry name" value="FORKHEAD"/>
</dbReference>
<dbReference type="SUPFAM" id="SSF49879">
    <property type="entry name" value="SMAD/FHA domain"/>
    <property type="match status" value="1"/>
</dbReference>
<dbReference type="PROSITE" id="PS50039">
    <property type="entry name" value="FORK_HEAD_3"/>
    <property type="match status" value="1"/>
</dbReference>
<dbReference type="CDD" id="cd22688">
    <property type="entry name" value="FHA_FOXK"/>
    <property type="match status" value="1"/>
</dbReference>
<keyword evidence="4" id="KW-0804">Transcription</keyword>
<dbReference type="PROSITE" id="PS50006">
    <property type="entry name" value="FHA_DOMAIN"/>
    <property type="match status" value="1"/>
</dbReference>
<dbReference type="PANTHER" id="PTHR45881:SF7">
    <property type="entry name" value="CHECKPOINT SUPPRESSOR 1-LIKE, ISOFORM A-RELATED"/>
    <property type="match status" value="1"/>
</dbReference>
<feature type="region of interest" description="Disordered" evidence="7">
    <location>
        <begin position="370"/>
        <end position="416"/>
    </location>
</feature>
<dbReference type="AlphaFoldDB" id="A0AAE1CVS8"/>
<evidence type="ECO:0000256" key="1">
    <source>
        <dbReference type="ARBA" id="ARBA00004123"/>
    </source>
</evidence>
<evidence type="ECO:0000256" key="3">
    <source>
        <dbReference type="ARBA" id="ARBA00023125"/>
    </source>
</evidence>
<evidence type="ECO:0000256" key="5">
    <source>
        <dbReference type="ARBA" id="ARBA00023242"/>
    </source>
</evidence>
<evidence type="ECO:0000256" key="4">
    <source>
        <dbReference type="ARBA" id="ARBA00023163"/>
    </source>
</evidence>
<dbReference type="SUPFAM" id="SSF46785">
    <property type="entry name" value="Winged helix' DNA-binding domain"/>
    <property type="match status" value="1"/>
</dbReference>
<feature type="domain" description="Fork-head" evidence="9">
    <location>
        <begin position="270"/>
        <end position="365"/>
    </location>
</feature>
<keyword evidence="11" id="KW-1185">Reference proteome</keyword>
<dbReference type="GO" id="GO:0045893">
    <property type="term" value="P:positive regulation of DNA-templated transcription"/>
    <property type="evidence" value="ECO:0007669"/>
    <property type="project" value="UniProtKB-ARBA"/>
</dbReference>
<accession>A0AAE1CVS8</accession>
<dbReference type="Proteomes" id="UP001283361">
    <property type="component" value="Unassembled WGS sequence"/>
</dbReference>
<evidence type="ECO:0000313" key="10">
    <source>
        <dbReference type="EMBL" id="KAK3740012.1"/>
    </source>
</evidence>
<evidence type="ECO:0000313" key="11">
    <source>
        <dbReference type="Proteomes" id="UP001283361"/>
    </source>
</evidence>
<feature type="region of interest" description="Disordered" evidence="7">
    <location>
        <begin position="715"/>
        <end position="747"/>
    </location>
</feature>
<dbReference type="InterPro" id="IPR036390">
    <property type="entry name" value="WH_DNA-bd_sf"/>
</dbReference>
<feature type="compositionally biased region" description="Low complexity" evidence="7">
    <location>
        <begin position="228"/>
        <end position="245"/>
    </location>
</feature>
<feature type="region of interest" description="Disordered" evidence="7">
    <location>
        <begin position="171"/>
        <end position="192"/>
    </location>
</feature>
<sequence>MSGIQQPTNNHALALLALKSAPTSPTRTSWSPDCVGTAIARLEGRDFEFTMRKQRITIGRNSSKGDVDVNMGHSSFISRVHLEIFNEHPNFFMKCNGKNGVFIDGIFQRKGAPPLQLPRTCILRFPSTNIKIQFQSLIDEAVVPPQPVAVATPKKKPPLPPLKINIPEPQEAVASPCPSPTGTISAANSCPTSPRSGFVHQPRFALIPDLQAVAAYAAAHTREERGDNSNSSSGVGSINNSSTSTGIATTVTVSSTSTPAGSESSRDELKPPYSYAQLIVQAITQAADKQLTLSGIYAYITKNYPYYRTADKGWQNSIRHNLSLNRYFIKVPRSQEEPGKGSFWRIDPVSESKLTNQAFRRRRQRGVPCFRTPFGGLSSRSAPASPSHMAGSFTPDCLSREGSPIPEAGVETEVSQASTATSQVSFMQQVQQVQQQQQQQQTQAGIADLRFSQSAPGSPSGSRVLSPVTVSTASGRPAIHQLPSVIASSKPKIFMATPSQVLVNGPTGATLTNGTTHLEITKDNGEAVSLGLTGASQKIASLVATANQAQFQTRALNPVTLVRNMHGVSASTAQHVVVTSAGAVAGGDQQVTLIPQSVQLVGASSAAGATIVSSAGLQQQQHVVTGPGAPVLQQALTVQAGAAACGAGQQVQLQMFPQQVVLQQTQPQQLKLSMPPNGAEQGASAAEIASGWVGQEAKSSAVHVLMSHQLSGAVKREAHDGGQEMAGGKKLKTEEDSHQLAAQGDHE</sequence>
<dbReference type="InterPro" id="IPR036388">
    <property type="entry name" value="WH-like_DNA-bd_sf"/>
</dbReference>
<protein>
    <submittedName>
        <fullName evidence="10">Uncharacterized protein</fullName>
    </submittedName>
</protein>